<dbReference type="InterPro" id="IPR001388">
    <property type="entry name" value="Synaptobrevin-like"/>
</dbReference>
<dbReference type="GeneID" id="119734315"/>
<dbReference type="PROSITE" id="PS00417">
    <property type="entry name" value="SYNAPTOBREVIN"/>
    <property type="match status" value="1"/>
</dbReference>
<evidence type="ECO:0000256" key="9">
    <source>
        <dbReference type="SAM" id="MobiDB-lite"/>
    </source>
</evidence>
<evidence type="ECO:0000256" key="6">
    <source>
        <dbReference type="ARBA" id="ARBA00023136"/>
    </source>
</evidence>
<dbReference type="GO" id="GO:0005737">
    <property type="term" value="C:cytoplasm"/>
    <property type="evidence" value="ECO:0007669"/>
    <property type="project" value="UniProtKB-ARBA"/>
</dbReference>
<feature type="domain" description="V-SNARE coiled-coil homology" evidence="11">
    <location>
        <begin position="56"/>
        <end position="116"/>
    </location>
</feature>
<dbReference type="GO" id="GO:0016020">
    <property type="term" value="C:membrane"/>
    <property type="evidence" value="ECO:0007669"/>
    <property type="project" value="InterPro"/>
</dbReference>
<dbReference type="GO" id="GO:0015031">
    <property type="term" value="P:protein transport"/>
    <property type="evidence" value="ECO:0007669"/>
    <property type="project" value="UniProtKB-KW"/>
</dbReference>
<organism evidence="12 13">
    <name type="scientific">Patiria miniata</name>
    <name type="common">Bat star</name>
    <name type="synonym">Asterina miniata</name>
    <dbReference type="NCBI Taxonomy" id="46514"/>
    <lineage>
        <taxon>Eukaryota</taxon>
        <taxon>Metazoa</taxon>
        <taxon>Echinodermata</taxon>
        <taxon>Eleutherozoa</taxon>
        <taxon>Asterozoa</taxon>
        <taxon>Asteroidea</taxon>
        <taxon>Valvatacea</taxon>
        <taxon>Valvatida</taxon>
        <taxon>Asterinidae</taxon>
        <taxon>Patiria</taxon>
    </lineage>
</organism>
<evidence type="ECO:0000256" key="10">
    <source>
        <dbReference type="SAM" id="Phobius"/>
    </source>
</evidence>
<dbReference type="GO" id="GO:0012505">
    <property type="term" value="C:endomembrane system"/>
    <property type="evidence" value="ECO:0007669"/>
    <property type="project" value="UniProtKB-SubCell"/>
</dbReference>
<evidence type="ECO:0000256" key="2">
    <source>
        <dbReference type="ARBA" id="ARBA00022448"/>
    </source>
</evidence>
<keyword evidence="8" id="KW-0175">Coiled coil</keyword>
<accession>A0A914AIX1</accession>
<dbReference type="InterPro" id="IPR042855">
    <property type="entry name" value="V_SNARE_CC"/>
</dbReference>
<evidence type="ECO:0000313" key="12">
    <source>
        <dbReference type="EnsemblMetazoa" id="XP_038063677.1"/>
    </source>
</evidence>
<evidence type="ECO:0000256" key="1">
    <source>
        <dbReference type="ARBA" id="ARBA00008025"/>
    </source>
</evidence>
<evidence type="ECO:0000256" key="3">
    <source>
        <dbReference type="ARBA" id="ARBA00022692"/>
    </source>
</evidence>
<evidence type="ECO:0000259" key="11">
    <source>
        <dbReference type="PROSITE" id="PS50892"/>
    </source>
</evidence>
<dbReference type="InterPro" id="IPR042887">
    <property type="entry name" value="VAMP4"/>
</dbReference>
<dbReference type="PRINTS" id="PR00219">
    <property type="entry name" value="SYNAPTOBREVN"/>
</dbReference>
<comment type="similarity">
    <text evidence="1">Belongs to the synaptobrevin family.</text>
</comment>
<dbReference type="PANTHER" id="PTHR46897:SF1">
    <property type="entry name" value="VESICLE-ASSOCIATED MEMBRANE PROTEIN 4"/>
    <property type="match status" value="1"/>
</dbReference>
<feature type="transmembrane region" description="Helical" evidence="10">
    <location>
        <begin position="122"/>
        <end position="141"/>
    </location>
</feature>
<reference evidence="12" key="1">
    <citation type="submission" date="2022-11" db="UniProtKB">
        <authorList>
            <consortium name="EnsemblMetazoa"/>
        </authorList>
    </citation>
    <scope>IDENTIFICATION</scope>
</reference>
<dbReference type="CDD" id="cd15869">
    <property type="entry name" value="R-SNARE_VAMP4"/>
    <property type="match status" value="1"/>
</dbReference>
<keyword evidence="5 10" id="KW-1133">Transmembrane helix</keyword>
<dbReference type="GO" id="GO:0090161">
    <property type="term" value="P:Golgi ribbon formation"/>
    <property type="evidence" value="ECO:0007669"/>
    <property type="project" value="InterPro"/>
</dbReference>
<dbReference type="OrthoDB" id="190375at2759"/>
<name>A0A914AIX1_PATMI</name>
<proteinExistence type="inferred from homology"/>
<dbReference type="GO" id="GO:0016192">
    <property type="term" value="P:vesicle-mediated transport"/>
    <property type="evidence" value="ECO:0007669"/>
    <property type="project" value="InterPro"/>
</dbReference>
<protein>
    <recommendedName>
        <fullName evidence="11">V-SNARE coiled-coil homology domain-containing protein</fullName>
    </recommendedName>
</protein>
<evidence type="ECO:0000256" key="7">
    <source>
        <dbReference type="ARBA" id="ARBA00046280"/>
    </source>
</evidence>
<dbReference type="SUPFAM" id="SSF58038">
    <property type="entry name" value="SNARE fusion complex"/>
    <property type="match status" value="1"/>
</dbReference>
<keyword evidence="2" id="KW-0813">Transport</keyword>
<dbReference type="PANTHER" id="PTHR46897">
    <property type="entry name" value="VESICLE-ASSOCIATED MEMBRANE PROTEIN 4"/>
    <property type="match status" value="1"/>
</dbReference>
<dbReference type="Gene3D" id="1.20.5.110">
    <property type="match status" value="1"/>
</dbReference>
<comment type="subcellular location">
    <subcellularLocation>
        <location evidence="7">Endomembrane system</location>
        <topology evidence="7">Single-pass type IV membrane protein</topology>
    </subcellularLocation>
</comment>
<keyword evidence="4" id="KW-0653">Protein transport</keyword>
<keyword evidence="6 10" id="KW-0472">Membrane</keyword>
<dbReference type="FunFam" id="1.20.5.110:FF:000004">
    <property type="entry name" value="Vesicle-associated membrane protein 7"/>
    <property type="match status" value="1"/>
</dbReference>
<keyword evidence="13" id="KW-1185">Reference proteome</keyword>
<dbReference type="PROSITE" id="PS50892">
    <property type="entry name" value="V_SNARE"/>
    <property type="match status" value="1"/>
</dbReference>
<evidence type="ECO:0000256" key="5">
    <source>
        <dbReference type="ARBA" id="ARBA00022989"/>
    </source>
</evidence>
<dbReference type="AlphaFoldDB" id="A0A914AIX1"/>
<dbReference type="EnsemblMetazoa" id="XM_038207749.1">
    <property type="protein sequence ID" value="XP_038063677.1"/>
    <property type="gene ID" value="LOC119734315"/>
</dbReference>
<evidence type="ECO:0000256" key="8">
    <source>
        <dbReference type="PROSITE-ProRule" id="PRU00290"/>
    </source>
</evidence>
<evidence type="ECO:0000256" key="4">
    <source>
        <dbReference type="ARBA" id="ARBA00022927"/>
    </source>
</evidence>
<evidence type="ECO:0000313" key="13">
    <source>
        <dbReference type="Proteomes" id="UP000887568"/>
    </source>
</evidence>
<keyword evidence="3 10" id="KW-0812">Transmembrane</keyword>
<feature type="region of interest" description="Disordered" evidence="9">
    <location>
        <begin position="1"/>
        <end position="56"/>
    </location>
</feature>
<dbReference type="Proteomes" id="UP000887568">
    <property type="component" value="Unplaced"/>
</dbReference>
<dbReference type="Pfam" id="PF00957">
    <property type="entry name" value="Synaptobrevin"/>
    <property type="match status" value="1"/>
</dbReference>
<feature type="compositionally biased region" description="Basic and acidic residues" evidence="9">
    <location>
        <begin position="8"/>
        <end position="32"/>
    </location>
</feature>
<dbReference type="RefSeq" id="XP_038063677.1">
    <property type="nucleotide sequence ID" value="XM_038207749.1"/>
</dbReference>
<sequence>MPPKFNRRLRESDYKQSKEHEKENLLGEYHDDVSDEEDFFGGKTPPSRKVMQQDPKIQHVQRQVEEVVDIMHDNIGKVLDRGERLEDLQEKSDDLAYSASMFRVSAKGLRSHFWWQECKMRLLLLIVVVVILLIIFIPIIVKSTNQN</sequence>
<dbReference type="OMA" id="RSHFWWQ"/>